<reference evidence="1 2" key="1">
    <citation type="submission" date="2023-07" db="EMBL/GenBank/DDBJ databases">
        <title>Genomic Encyclopedia of Type Strains, Phase IV (KMG-IV): sequencing the most valuable type-strain genomes for metagenomic binning, comparative biology and taxonomic classification.</title>
        <authorList>
            <person name="Goeker M."/>
        </authorList>
    </citation>
    <scope>NUCLEOTIDE SEQUENCE [LARGE SCALE GENOMIC DNA]</scope>
    <source>
        <strain evidence="1 2">DSM 22170</strain>
    </source>
</reference>
<evidence type="ECO:0008006" key="3">
    <source>
        <dbReference type="Google" id="ProtNLM"/>
    </source>
</evidence>
<evidence type="ECO:0000313" key="1">
    <source>
        <dbReference type="EMBL" id="MDR6245824.1"/>
    </source>
</evidence>
<comment type="caution">
    <text evidence="1">The sequence shown here is derived from an EMBL/GenBank/DDBJ whole genome shotgun (WGS) entry which is preliminary data.</text>
</comment>
<dbReference type="EMBL" id="JAVDQH010000018">
    <property type="protein sequence ID" value="MDR6245824.1"/>
    <property type="molecule type" value="Genomic_DNA"/>
</dbReference>
<proteinExistence type="predicted"/>
<name>A0ABU1J343_9BACL</name>
<protein>
    <recommendedName>
        <fullName evidence="3">Flagellin</fullName>
    </recommendedName>
</protein>
<organism evidence="1 2">
    <name type="scientific">Paenibacillus hunanensis</name>
    <dbReference type="NCBI Taxonomy" id="539262"/>
    <lineage>
        <taxon>Bacteria</taxon>
        <taxon>Bacillati</taxon>
        <taxon>Bacillota</taxon>
        <taxon>Bacilli</taxon>
        <taxon>Bacillales</taxon>
        <taxon>Paenibacillaceae</taxon>
        <taxon>Paenibacillus</taxon>
    </lineage>
</organism>
<gene>
    <name evidence="1" type="ORF">JOC58_003740</name>
</gene>
<accession>A0ABU1J343</accession>
<evidence type="ECO:0000313" key="2">
    <source>
        <dbReference type="Proteomes" id="UP001185028"/>
    </source>
</evidence>
<sequence length="32" mass="3542">MVRRITARLSLQQEQADNQIKITAGTNLSSVV</sequence>
<keyword evidence="2" id="KW-1185">Reference proteome</keyword>
<dbReference type="Proteomes" id="UP001185028">
    <property type="component" value="Unassembled WGS sequence"/>
</dbReference>